<dbReference type="PROSITE" id="PS50088">
    <property type="entry name" value="ANK_REPEAT"/>
    <property type="match status" value="2"/>
</dbReference>
<evidence type="ECO:0000256" key="3">
    <source>
        <dbReference type="PROSITE-ProRule" id="PRU00023"/>
    </source>
</evidence>
<comment type="caution">
    <text evidence="4">The sequence shown here is derived from an EMBL/GenBank/DDBJ whole genome shotgun (WGS) entry which is preliminary data.</text>
</comment>
<dbReference type="Pfam" id="PF12796">
    <property type="entry name" value="Ank_2"/>
    <property type="match status" value="1"/>
</dbReference>
<organism evidence="4 5">
    <name type="scientific">Sinanodonta woodiana</name>
    <name type="common">Chinese pond mussel</name>
    <name type="synonym">Anodonta woodiana</name>
    <dbReference type="NCBI Taxonomy" id="1069815"/>
    <lineage>
        <taxon>Eukaryota</taxon>
        <taxon>Metazoa</taxon>
        <taxon>Spiralia</taxon>
        <taxon>Lophotrochozoa</taxon>
        <taxon>Mollusca</taxon>
        <taxon>Bivalvia</taxon>
        <taxon>Autobranchia</taxon>
        <taxon>Heteroconchia</taxon>
        <taxon>Palaeoheterodonta</taxon>
        <taxon>Unionida</taxon>
        <taxon>Unionoidea</taxon>
        <taxon>Unionidae</taxon>
        <taxon>Unioninae</taxon>
        <taxon>Sinanodonta</taxon>
    </lineage>
</organism>
<dbReference type="PANTHER" id="PTHR24123">
    <property type="entry name" value="ANKYRIN REPEAT-CONTAINING"/>
    <property type="match status" value="1"/>
</dbReference>
<dbReference type="EMBL" id="JBJQND010000017">
    <property type="protein sequence ID" value="KAL3841676.1"/>
    <property type="molecule type" value="Genomic_DNA"/>
</dbReference>
<evidence type="ECO:0008006" key="6">
    <source>
        <dbReference type="Google" id="ProtNLM"/>
    </source>
</evidence>
<keyword evidence="5" id="KW-1185">Reference proteome</keyword>
<feature type="repeat" description="ANK" evidence="3">
    <location>
        <begin position="120"/>
        <end position="152"/>
    </location>
</feature>
<dbReference type="PANTHER" id="PTHR24123:SF33">
    <property type="entry name" value="PROTEIN HOS4"/>
    <property type="match status" value="1"/>
</dbReference>
<dbReference type="AlphaFoldDB" id="A0ABD3TYC4"/>
<dbReference type="InterPro" id="IPR036770">
    <property type="entry name" value="Ankyrin_rpt-contain_sf"/>
</dbReference>
<dbReference type="SUPFAM" id="SSF48403">
    <property type="entry name" value="Ankyrin repeat"/>
    <property type="match status" value="1"/>
</dbReference>
<dbReference type="SMART" id="SM00248">
    <property type="entry name" value="ANK"/>
    <property type="match status" value="3"/>
</dbReference>
<feature type="repeat" description="ANK" evidence="3">
    <location>
        <begin position="87"/>
        <end position="119"/>
    </location>
</feature>
<gene>
    <name evidence="4" type="ORF">ACJMK2_019788</name>
</gene>
<keyword evidence="2 3" id="KW-0040">ANK repeat</keyword>
<name>A0ABD3TYC4_SINWO</name>
<dbReference type="InterPro" id="IPR002110">
    <property type="entry name" value="Ankyrin_rpt"/>
</dbReference>
<keyword evidence="1" id="KW-0677">Repeat</keyword>
<proteinExistence type="predicted"/>
<reference evidence="4 5" key="1">
    <citation type="submission" date="2024-11" db="EMBL/GenBank/DDBJ databases">
        <title>Chromosome-level genome assembly of the freshwater bivalve Anodonta woodiana.</title>
        <authorList>
            <person name="Chen X."/>
        </authorList>
    </citation>
    <scope>NUCLEOTIDE SEQUENCE [LARGE SCALE GENOMIC DNA]</scope>
    <source>
        <strain evidence="4">MN2024</strain>
        <tissue evidence="4">Gills</tissue>
    </source>
</reference>
<evidence type="ECO:0000313" key="4">
    <source>
        <dbReference type="EMBL" id="KAL3841676.1"/>
    </source>
</evidence>
<protein>
    <recommendedName>
        <fullName evidence="6">Ankyrin repeat domain-containing protein 49</fullName>
    </recommendedName>
</protein>
<evidence type="ECO:0000256" key="1">
    <source>
        <dbReference type="ARBA" id="ARBA00022737"/>
    </source>
</evidence>
<sequence length="218" mass="24751">MTDEYENEPDYNYLGLDKELVEMVMATKADNPMYFQSSWEMDEEDSMEEIEKDPSKKILWAAENNNLDVVQTLLADNPELILTRDADGYTPLHRSSYNGHLEMIEVLLAHGADVHAKTLDGWHPLHSACRWNQADVAMLLLQNGADINAQTNGGQTALHIACSDRENREVVELLLWNKDINTSLQNSLGETALDICKRTSNLWELFEIVEDSVNKLKS</sequence>
<accession>A0ABD3TYC4</accession>
<dbReference type="PRINTS" id="PR01415">
    <property type="entry name" value="ANKYRIN"/>
</dbReference>
<dbReference type="Gene3D" id="1.25.40.20">
    <property type="entry name" value="Ankyrin repeat-containing domain"/>
    <property type="match status" value="2"/>
</dbReference>
<evidence type="ECO:0000256" key="2">
    <source>
        <dbReference type="ARBA" id="ARBA00023043"/>
    </source>
</evidence>
<dbReference type="PROSITE" id="PS50297">
    <property type="entry name" value="ANK_REP_REGION"/>
    <property type="match status" value="2"/>
</dbReference>
<evidence type="ECO:0000313" key="5">
    <source>
        <dbReference type="Proteomes" id="UP001634394"/>
    </source>
</evidence>
<dbReference type="Pfam" id="PF00023">
    <property type="entry name" value="Ank"/>
    <property type="match status" value="1"/>
</dbReference>
<dbReference type="Proteomes" id="UP001634394">
    <property type="component" value="Unassembled WGS sequence"/>
</dbReference>
<dbReference type="InterPro" id="IPR051165">
    <property type="entry name" value="Multifunctional_ANK_Repeat"/>
</dbReference>